<evidence type="ECO:0000313" key="2">
    <source>
        <dbReference type="Proteomes" id="UP000011541"/>
    </source>
</evidence>
<dbReference type="RefSeq" id="WP_015396779.1">
    <property type="nucleotide sequence ID" value="NC_020299.1"/>
</dbReference>
<protein>
    <submittedName>
        <fullName evidence="1">Uncharacterized protein</fullName>
    </submittedName>
</protein>
<organism evidence="1 2">
    <name type="scientific">Candidatus Kinetoplastidibacterium stringomonadis TCC290E</name>
    <dbReference type="NCBI Taxonomy" id="1208920"/>
    <lineage>
        <taxon>Bacteria</taxon>
        <taxon>Pseudomonadati</taxon>
        <taxon>Pseudomonadota</taxon>
        <taxon>Betaproteobacteria</taxon>
        <taxon>Candidatus Kinetoplastidibacterium</taxon>
    </lineage>
</organism>
<accession>M1LVH1</accession>
<keyword evidence="2" id="KW-1185">Reference proteome</keyword>
<dbReference type="AlphaFoldDB" id="M1LVH1"/>
<dbReference type="Proteomes" id="UP000011541">
    <property type="component" value="Chromosome"/>
</dbReference>
<dbReference type="HOGENOM" id="CLU_1324426_0_0_4"/>
<dbReference type="PATRIC" id="fig|1208920.3.peg.62"/>
<proteinExistence type="predicted"/>
<dbReference type="OrthoDB" id="8521226at2"/>
<dbReference type="KEGG" id="kon:CONE_0275"/>
<dbReference type="EMBL" id="CP003805">
    <property type="protein sequence ID" value="AGF48091.1"/>
    <property type="molecule type" value="Genomic_DNA"/>
</dbReference>
<reference evidence="1 2" key="1">
    <citation type="journal article" date="2013" name="Genome Biol. Evol.">
        <title>Genome evolution and phylogenomic analysis of candidatus kinetoplastibacterium, the betaproteobacterial endosymbionts of strigomonas and angomonas.</title>
        <authorList>
            <person name="Alves J.M."/>
            <person name="Serrano M.G."/>
            <person name="Maia da Silva F."/>
            <person name="Voegtly L.J."/>
            <person name="Matveyev A.V."/>
            <person name="Teixeira M.M."/>
            <person name="Camargo E.P."/>
            <person name="Buck G.A."/>
        </authorList>
    </citation>
    <scope>NUCLEOTIDE SEQUENCE [LARGE SCALE GENOMIC DNA]</scope>
    <source>
        <strain evidence="1 2">TCC290E</strain>
    </source>
</reference>
<sequence length="207" mass="24224">MNFSNMSHIIINKLIFIINHLFNKHKNLSNILNQHVGKILEINVNDCLLRFIINNEGIFEVAKYDNKNPSMIVTCNESIIEILKSINHCDFSSVSKFMHVSGDLQFMSDMSILLKNIELIPKDESYKIIESLMSNVRWILNKICNFGYNLSSEFNWSFCEEFDILADKIIYKDFKKNIKSIYIDTKKTRIRVNNLCRSIDNIVKIDC</sequence>
<dbReference type="STRING" id="1208920.CONE_0275"/>
<gene>
    <name evidence="1" type="ORF">CONE_0275</name>
</gene>
<name>M1LVH1_9PROT</name>
<evidence type="ECO:0000313" key="1">
    <source>
        <dbReference type="EMBL" id="AGF48091.1"/>
    </source>
</evidence>